<dbReference type="OrthoDB" id="5946752at2759"/>
<evidence type="ECO:0000313" key="1">
    <source>
        <dbReference type="EMBL" id="PFX21102.1"/>
    </source>
</evidence>
<dbReference type="Proteomes" id="UP000225706">
    <property type="component" value="Unassembled WGS sequence"/>
</dbReference>
<keyword evidence="2" id="KW-1185">Reference proteome</keyword>
<name>A0A2B4RXX5_STYPI</name>
<comment type="caution">
    <text evidence="1">The sequence shown here is derived from an EMBL/GenBank/DDBJ whole genome shotgun (WGS) entry which is preliminary data.</text>
</comment>
<accession>A0A2B4RXX5</accession>
<sequence>MMRSRRSQVYPLMFGSQKIPVYCHMGNFGCGGGGWTLAMKIDGTKRTFHYNSHFWSDKNAYNLAVGKTGFDSQQTKLPTYWNTPFSKICLGMKIGNQLKFIVLHKQADSLHSIIADGKYRATSLGRYTWKSLIGSKASLQRNCNKEGFNAKCTVGTGGLARIGFVANNENDCTNCDSRIGFGTGTRFNEPFTCGNRARWSADNGNKDIKAMGYILVQ</sequence>
<gene>
    <name evidence="1" type="ORF">AWC38_SpisGene14423</name>
</gene>
<dbReference type="AlphaFoldDB" id="A0A2B4RXX5"/>
<organism evidence="1 2">
    <name type="scientific">Stylophora pistillata</name>
    <name type="common">Smooth cauliflower coral</name>
    <dbReference type="NCBI Taxonomy" id="50429"/>
    <lineage>
        <taxon>Eukaryota</taxon>
        <taxon>Metazoa</taxon>
        <taxon>Cnidaria</taxon>
        <taxon>Anthozoa</taxon>
        <taxon>Hexacorallia</taxon>
        <taxon>Scleractinia</taxon>
        <taxon>Astrocoeniina</taxon>
        <taxon>Pocilloporidae</taxon>
        <taxon>Stylophora</taxon>
    </lineage>
</organism>
<dbReference type="EMBL" id="LSMT01000291">
    <property type="protein sequence ID" value="PFX21102.1"/>
    <property type="molecule type" value="Genomic_DNA"/>
</dbReference>
<protein>
    <submittedName>
        <fullName evidence="1">Uncharacterized protein</fullName>
    </submittedName>
</protein>
<evidence type="ECO:0000313" key="2">
    <source>
        <dbReference type="Proteomes" id="UP000225706"/>
    </source>
</evidence>
<reference evidence="2" key="1">
    <citation type="journal article" date="2017" name="bioRxiv">
        <title>Comparative analysis of the genomes of Stylophora pistillata and Acropora digitifera provides evidence for extensive differences between species of corals.</title>
        <authorList>
            <person name="Voolstra C.R."/>
            <person name="Li Y."/>
            <person name="Liew Y.J."/>
            <person name="Baumgarten S."/>
            <person name="Zoccola D."/>
            <person name="Flot J.-F."/>
            <person name="Tambutte S."/>
            <person name="Allemand D."/>
            <person name="Aranda M."/>
        </authorList>
    </citation>
    <scope>NUCLEOTIDE SEQUENCE [LARGE SCALE GENOMIC DNA]</scope>
</reference>
<proteinExistence type="predicted"/>